<dbReference type="AlphaFoldDB" id="A0AAV9XSP7"/>
<organism evidence="3 4">
    <name type="scientific">Cryptosporidium xiaoi</name>
    <dbReference type="NCBI Taxonomy" id="659607"/>
    <lineage>
        <taxon>Eukaryota</taxon>
        <taxon>Sar</taxon>
        <taxon>Alveolata</taxon>
        <taxon>Apicomplexa</taxon>
        <taxon>Conoidasida</taxon>
        <taxon>Coccidia</taxon>
        <taxon>Eucoccidiorida</taxon>
        <taxon>Eimeriorina</taxon>
        <taxon>Cryptosporidiidae</taxon>
        <taxon>Cryptosporidium</taxon>
    </lineage>
</organism>
<gene>
    <name evidence="3" type="ORF">RS030_81227</name>
</gene>
<feature type="transmembrane region" description="Helical" evidence="1">
    <location>
        <begin position="12"/>
        <end position="33"/>
    </location>
</feature>
<keyword evidence="1" id="KW-1133">Transmembrane helix</keyword>
<keyword evidence="1" id="KW-0472">Membrane</keyword>
<keyword evidence="4" id="KW-1185">Reference proteome</keyword>
<dbReference type="InterPro" id="IPR029058">
    <property type="entry name" value="AB_hydrolase_fold"/>
</dbReference>
<dbReference type="GO" id="GO:0016020">
    <property type="term" value="C:membrane"/>
    <property type="evidence" value="ECO:0007669"/>
    <property type="project" value="TreeGrafter"/>
</dbReference>
<keyword evidence="3" id="KW-0378">Hydrolase</keyword>
<dbReference type="InterPro" id="IPR000073">
    <property type="entry name" value="AB_hydrolase_1"/>
</dbReference>
<sequence length="410" mass="46626">MWHNNRLFSGNFALRLSYLILFLFNLTIVAFSGDEAKCAANTRGMCKFADLGLGRTRYSIVSSEGQEDGSFESKNKVKRIVLIHGFMGDLTTFNEWRKILANNGYTVLTYDLLGHGESEWKISGFISVEKLVLQLNQLLDKLGWINNGNKISLLGVSLGGLISVKYAVTYPDDINKLVLMCPAGMMTQEDSPKLYKLSKSYEVKLLSNLHRHQKAFRCGINCLSSMGFYKFAQGISKKERKKEADELHKYISTFIKVGGNNNLFERHLDYYELSKLESKIEILFLWGIEDDVVPFDSSVNYLAKHFNNTRIVVLPFTGHIPQRKMDFPLNISVRFLDEVNVEDIGVLLGIVGDSNYFYDYTVNVIKGFNFTYSGGDAIFKVDDTNYPYGFFDLNLCKCCFLKYNSGDLPD</sequence>
<evidence type="ECO:0000256" key="1">
    <source>
        <dbReference type="SAM" id="Phobius"/>
    </source>
</evidence>
<dbReference type="InterPro" id="IPR022742">
    <property type="entry name" value="Hydrolase_4"/>
</dbReference>
<evidence type="ECO:0000313" key="3">
    <source>
        <dbReference type="EMBL" id="KAK6587783.1"/>
    </source>
</evidence>
<keyword evidence="1" id="KW-0812">Transmembrane</keyword>
<dbReference type="Pfam" id="PF12146">
    <property type="entry name" value="Hydrolase_4"/>
    <property type="match status" value="1"/>
</dbReference>
<dbReference type="SUPFAM" id="SSF53474">
    <property type="entry name" value="alpha/beta-Hydrolases"/>
    <property type="match status" value="1"/>
</dbReference>
<dbReference type="InterPro" id="IPR050266">
    <property type="entry name" value="AB_hydrolase_sf"/>
</dbReference>
<feature type="domain" description="Serine aminopeptidase S33" evidence="2">
    <location>
        <begin position="78"/>
        <end position="299"/>
    </location>
</feature>
<accession>A0AAV9XSP7</accession>
<reference evidence="3 4" key="1">
    <citation type="submission" date="2023-10" db="EMBL/GenBank/DDBJ databases">
        <title>Comparative genomics analysis reveals potential genetic determinants of host preference in Cryptosporidium xiaoi.</title>
        <authorList>
            <person name="Xiao L."/>
            <person name="Li J."/>
        </authorList>
    </citation>
    <scope>NUCLEOTIDE SEQUENCE [LARGE SCALE GENOMIC DNA]</scope>
    <source>
        <strain evidence="3 4">52996</strain>
    </source>
</reference>
<evidence type="ECO:0000313" key="4">
    <source>
        <dbReference type="Proteomes" id="UP001311799"/>
    </source>
</evidence>
<dbReference type="PANTHER" id="PTHR43798:SF28">
    <property type="entry name" value="AB HYDROLASE-1 DOMAIN-CONTAINING PROTEIN"/>
    <property type="match status" value="1"/>
</dbReference>
<name>A0AAV9XSP7_9CRYT</name>
<dbReference type="Gene3D" id="3.40.50.1820">
    <property type="entry name" value="alpha/beta hydrolase"/>
    <property type="match status" value="1"/>
</dbReference>
<dbReference type="PRINTS" id="PR00111">
    <property type="entry name" value="ABHYDROLASE"/>
</dbReference>
<evidence type="ECO:0000259" key="2">
    <source>
        <dbReference type="Pfam" id="PF12146"/>
    </source>
</evidence>
<dbReference type="PANTHER" id="PTHR43798">
    <property type="entry name" value="MONOACYLGLYCEROL LIPASE"/>
    <property type="match status" value="1"/>
</dbReference>
<dbReference type="EMBL" id="JAWDEY010000036">
    <property type="protein sequence ID" value="KAK6587783.1"/>
    <property type="molecule type" value="Genomic_DNA"/>
</dbReference>
<proteinExistence type="predicted"/>
<dbReference type="GO" id="GO:0016787">
    <property type="term" value="F:hydrolase activity"/>
    <property type="evidence" value="ECO:0007669"/>
    <property type="project" value="UniProtKB-KW"/>
</dbReference>
<protein>
    <submittedName>
        <fullName evidence="3">Hydrolase</fullName>
    </submittedName>
</protein>
<comment type="caution">
    <text evidence="3">The sequence shown here is derived from an EMBL/GenBank/DDBJ whole genome shotgun (WGS) entry which is preliminary data.</text>
</comment>
<dbReference type="Proteomes" id="UP001311799">
    <property type="component" value="Unassembled WGS sequence"/>
</dbReference>